<name>A0A8J7FI50_9NEIS</name>
<proteinExistence type="inferred from homology"/>
<dbReference type="EMBL" id="JADFUA010000002">
    <property type="protein sequence ID" value="MBE9608640.1"/>
    <property type="molecule type" value="Genomic_DNA"/>
</dbReference>
<accession>A0A8J7FI50</accession>
<keyword evidence="7" id="KW-1185">Reference proteome</keyword>
<protein>
    <submittedName>
        <fullName evidence="6">GFA family protein</fullName>
    </submittedName>
</protein>
<dbReference type="GO" id="GO:0016846">
    <property type="term" value="F:carbon-sulfur lyase activity"/>
    <property type="evidence" value="ECO:0007669"/>
    <property type="project" value="InterPro"/>
</dbReference>
<dbReference type="GO" id="GO:0046872">
    <property type="term" value="F:metal ion binding"/>
    <property type="evidence" value="ECO:0007669"/>
    <property type="project" value="UniProtKB-KW"/>
</dbReference>
<dbReference type="Proteomes" id="UP000604481">
    <property type="component" value="Unassembled WGS sequence"/>
</dbReference>
<dbReference type="InterPro" id="IPR011057">
    <property type="entry name" value="Mss4-like_sf"/>
</dbReference>
<dbReference type="PROSITE" id="PS51891">
    <property type="entry name" value="CENP_V_GFA"/>
    <property type="match status" value="1"/>
</dbReference>
<keyword evidence="4" id="KW-0456">Lyase</keyword>
<sequence length="143" mass="15532">MSERSGRCLCGAVHFTLTREPLATRICWCRDCQHLAANGSVNLMVDSDALQITGEVKGYVKTADSGNQITRQFCPACGTQLFARSSARPQFAVVRAGNLDDPSSIRPTMNIWASSAPKWACLDPQLERIEQQPQPPKAPAAAT</sequence>
<evidence type="ECO:0000256" key="4">
    <source>
        <dbReference type="ARBA" id="ARBA00023239"/>
    </source>
</evidence>
<dbReference type="InterPro" id="IPR006913">
    <property type="entry name" value="CENP-V/GFA"/>
</dbReference>
<keyword evidence="3" id="KW-0862">Zinc</keyword>
<dbReference type="Pfam" id="PF04828">
    <property type="entry name" value="GFA"/>
    <property type="match status" value="1"/>
</dbReference>
<organism evidence="6 7">
    <name type="scientific">Chitinilyticum piscinae</name>
    <dbReference type="NCBI Taxonomy" id="2866724"/>
    <lineage>
        <taxon>Bacteria</taxon>
        <taxon>Pseudomonadati</taxon>
        <taxon>Pseudomonadota</taxon>
        <taxon>Betaproteobacteria</taxon>
        <taxon>Neisseriales</taxon>
        <taxon>Chitinibacteraceae</taxon>
        <taxon>Chitinilyticum</taxon>
    </lineage>
</organism>
<dbReference type="AlphaFoldDB" id="A0A8J7FI50"/>
<dbReference type="PANTHER" id="PTHR33337:SF40">
    <property type="entry name" value="CENP-V_GFA DOMAIN-CONTAINING PROTEIN-RELATED"/>
    <property type="match status" value="1"/>
</dbReference>
<evidence type="ECO:0000259" key="5">
    <source>
        <dbReference type="PROSITE" id="PS51891"/>
    </source>
</evidence>
<evidence type="ECO:0000256" key="1">
    <source>
        <dbReference type="ARBA" id="ARBA00005495"/>
    </source>
</evidence>
<dbReference type="RefSeq" id="WP_194115173.1">
    <property type="nucleotide sequence ID" value="NZ_JADFUA010000002.1"/>
</dbReference>
<evidence type="ECO:0000256" key="2">
    <source>
        <dbReference type="ARBA" id="ARBA00022723"/>
    </source>
</evidence>
<comment type="caution">
    <text evidence="6">The sequence shown here is derived from an EMBL/GenBank/DDBJ whole genome shotgun (WGS) entry which is preliminary data.</text>
</comment>
<feature type="domain" description="CENP-V/GFA" evidence="5">
    <location>
        <begin position="4"/>
        <end position="120"/>
    </location>
</feature>
<dbReference type="SUPFAM" id="SSF51316">
    <property type="entry name" value="Mss4-like"/>
    <property type="match status" value="1"/>
</dbReference>
<comment type="similarity">
    <text evidence="1">Belongs to the Gfa family.</text>
</comment>
<dbReference type="Gene3D" id="3.90.1590.10">
    <property type="entry name" value="glutathione-dependent formaldehyde- activating enzyme (gfa)"/>
    <property type="match status" value="1"/>
</dbReference>
<reference evidence="6 7" key="1">
    <citation type="submission" date="2020-10" db="EMBL/GenBank/DDBJ databases">
        <title>The genome sequence of Chitinilyticum litopenaei 4Y14.</title>
        <authorList>
            <person name="Liu Y."/>
        </authorList>
    </citation>
    <scope>NUCLEOTIDE SEQUENCE [LARGE SCALE GENOMIC DNA]</scope>
    <source>
        <strain evidence="6 7">4Y14</strain>
    </source>
</reference>
<dbReference type="PANTHER" id="PTHR33337">
    <property type="entry name" value="GFA DOMAIN-CONTAINING PROTEIN"/>
    <property type="match status" value="1"/>
</dbReference>
<evidence type="ECO:0000256" key="3">
    <source>
        <dbReference type="ARBA" id="ARBA00022833"/>
    </source>
</evidence>
<keyword evidence="2" id="KW-0479">Metal-binding</keyword>
<evidence type="ECO:0000313" key="6">
    <source>
        <dbReference type="EMBL" id="MBE9608640.1"/>
    </source>
</evidence>
<gene>
    <name evidence="6" type="ORF">INR99_04690</name>
</gene>
<evidence type="ECO:0000313" key="7">
    <source>
        <dbReference type="Proteomes" id="UP000604481"/>
    </source>
</evidence>